<dbReference type="RefSeq" id="WP_283107937.1">
    <property type="nucleotide sequence ID" value="NZ_BMQW01000002.1"/>
</dbReference>
<evidence type="ECO:0000256" key="1">
    <source>
        <dbReference type="SAM" id="Phobius"/>
    </source>
</evidence>
<dbReference type="SUPFAM" id="SSF47413">
    <property type="entry name" value="lambda repressor-like DNA-binding domains"/>
    <property type="match status" value="1"/>
</dbReference>
<reference evidence="4" key="1">
    <citation type="journal article" date="2019" name="Int. J. Syst. Evol. Microbiol.">
        <title>The Global Catalogue of Microorganisms (GCM) 10K type strain sequencing project: providing services to taxonomists for standard genome sequencing and annotation.</title>
        <authorList>
            <consortium name="The Broad Institute Genomics Platform"/>
            <consortium name="The Broad Institute Genome Sequencing Center for Infectious Disease"/>
            <person name="Wu L."/>
            <person name="Ma J."/>
        </authorList>
    </citation>
    <scope>NUCLEOTIDE SEQUENCE [LARGE SCALE GENOMIC DNA]</scope>
    <source>
        <strain evidence="4">JCM 32305</strain>
    </source>
</reference>
<dbReference type="PROSITE" id="PS50943">
    <property type="entry name" value="HTH_CROC1"/>
    <property type="match status" value="1"/>
</dbReference>
<keyword evidence="1" id="KW-0812">Transmembrane</keyword>
<evidence type="ECO:0000313" key="3">
    <source>
        <dbReference type="EMBL" id="GGP79410.1"/>
    </source>
</evidence>
<sequence>MIVKKLREKNNWSQEQLARLAGVSLRTIQRVEAGNKASLETLKSLASVFEIELSKLTEVIAMLDKNCTEWKAEPWFIKFFLFGSTKRSHMLVSEYTLLAIGIIAWLMFKTIEVTTPIAFLLAYLNSKLVSYIDEKGYW</sequence>
<evidence type="ECO:0000259" key="2">
    <source>
        <dbReference type="PROSITE" id="PS50943"/>
    </source>
</evidence>
<dbReference type="Pfam" id="PF01381">
    <property type="entry name" value="HTH_3"/>
    <property type="match status" value="1"/>
</dbReference>
<dbReference type="InterPro" id="IPR001387">
    <property type="entry name" value="Cro/C1-type_HTH"/>
</dbReference>
<dbReference type="Gene3D" id="1.10.260.40">
    <property type="entry name" value="lambda repressor-like DNA-binding domains"/>
    <property type="match status" value="1"/>
</dbReference>
<keyword evidence="4" id="KW-1185">Reference proteome</keyword>
<name>A0ABQ2QFC5_9GAMM</name>
<accession>A0ABQ2QFC5</accession>
<dbReference type="SMART" id="SM00530">
    <property type="entry name" value="HTH_XRE"/>
    <property type="match status" value="1"/>
</dbReference>
<keyword evidence="1" id="KW-1133">Transmembrane helix</keyword>
<dbReference type="CDD" id="cd00093">
    <property type="entry name" value="HTH_XRE"/>
    <property type="match status" value="1"/>
</dbReference>
<dbReference type="Proteomes" id="UP000654004">
    <property type="component" value="Unassembled WGS sequence"/>
</dbReference>
<dbReference type="InterPro" id="IPR010982">
    <property type="entry name" value="Lambda_DNA-bd_dom_sf"/>
</dbReference>
<keyword evidence="1" id="KW-0472">Membrane</keyword>
<evidence type="ECO:0000313" key="4">
    <source>
        <dbReference type="Proteomes" id="UP000654004"/>
    </source>
</evidence>
<comment type="caution">
    <text evidence="3">The sequence shown here is derived from an EMBL/GenBank/DDBJ whole genome shotgun (WGS) entry which is preliminary data.</text>
</comment>
<dbReference type="EMBL" id="BMQW01000002">
    <property type="protein sequence ID" value="GGP79410.1"/>
    <property type="molecule type" value="Genomic_DNA"/>
</dbReference>
<gene>
    <name evidence="3" type="ORF">GCM10009410_09910</name>
</gene>
<organism evidence="3 4">
    <name type="scientific">Shewanella ulleungensis</name>
    <dbReference type="NCBI Taxonomy" id="2282699"/>
    <lineage>
        <taxon>Bacteria</taxon>
        <taxon>Pseudomonadati</taxon>
        <taxon>Pseudomonadota</taxon>
        <taxon>Gammaproteobacteria</taxon>
        <taxon>Alteromonadales</taxon>
        <taxon>Shewanellaceae</taxon>
        <taxon>Shewanella</taxon>
    </lineage>
</organism>
<proteinExistence type="predicted"/>
<protein>
    <recommendedName>
        <fullName evidence="2">HTH cro/C1-type domain-containing protein</fullName>
    </recommendedName>
</protein>
<feature type="transmembrane region" description="Helical" evidence="1">
    <location>
        <begin position="95"/>
        <end position="124"/>
    </location>
</feature>
<feature type="domain" description="HTH cro/C1-type" evidence="2">
    <location>
        <begin position="3"/>
        <end position="56"/>
    </location>
</feature>